<name>A0ABW5N902_9FLAO</name>
<protein>
    <submittedName>
        <fullName evidence="2">YncE family protein</fullName>
    </submittedName>
</protein>
<proteinExistence type="predicted"/>
<dbReference type="EMBL" id="JBHULX010000022">
    <property type="protein sequence ID" value="MFD2591763.1"/>
    <property type="molecule type" value="Genomic_DNA"/>
</dbReference>
<evidence type="ECO:0000256" key="1">
    <source>
        <dbReference type="SAM" id="SignalP"/>
    </source>
</evidence>
<dbReference type="InterPro" id="IPR011048">
    <property type="entry name" value="Haem_d1_sf"/>
</dbReference>
<feature type="chain" id="PRO_5047502731" evidence="1">
    <location>
        <begin position="19"/>
        <end position="355"/>
    </location>
</feature>
<dbReference type="Gene3D" id="2.130.10.10">
    <property type="entry name" value="YVTN repeat-like/Quinoprotein amine dehydrogenase"/>
    <property type="match status" value="2"/>
</dbReference>
<dbReference type="InterPro" id="IPR051200">
    <property type="entry name" value="Host-pathogen_enzymatic-act"/>
</dbReference>
<dbReference type="PROSITE" id="PS51257">
    <property type="entry name" value="PROKAR_LIPOPROTEIN"/>
    <property type="match status" value="1"/>
</dbReference>
<dbReference type="SUPFAM" id="SSF51004">
    <property type="entry name" value="C-terminal (heme d1) domain of cytochrome cd1-nitrite reductase"/>
    <property type="match status" value="1"/>
</dbReference>
<accession>A0ABW5N902</accession>
<keyword evidence="1" id="KW-0732">Signal</keyword>
<dbReference type="RefSeq" id="WP_378253473.1">
    <property type="nucleotide sequence ID" value="NZ_JBHSJV010000001.1"/>
</dbReference>
<dbReference type="PANTHER" id="PTHR47197">
    <property type="entry name" value="PROTEIN NIRF"/>
    <property type="match status" value="1"/>
</dbReference>
<dbReference type="PANTHER" id="PTHR47197:SF3">
    <property type="entry name" value="DIHYDRO-HEME D1 DEHYDROGENASE"/>
    <property type="match status" value="1"/>
</dbReference>
<organism evidence="2 3">
    <name type="scientific">Aquimarina hainanensis</name>
    <dbReference type="NCBI Taxonomy" id="1578017"/>
    <lineage>
        <taxon>Bacteria</taxon>
        <taxon>Pseudomonadati</taxon>
        <taxon>Bacteroidota</taxon>
        <taxon>Flavobacteriia</taxon>
        <taxon>Flavobacteriales</taxon>
        <taxon>Flavobacteriaceae</taxon>
        <taxon>Aquimarina</taxon>
    </lineage>
</organism>
<keyword evidence="3" id="KW-1185">Reference proteome</keyword>
<reference evidence="3" key="1">
    <citation type="journal article" date="2019" name="Int. J. Syst. Evol. Microbiol.">
        <title>The Global Catalogue of Microorganisms (GCM) 10K type strain sequencing project: providing services to taxonomists for standard genome sequencing and annotation.</title>
        <authorList>
            <consortium name="The Broad Institute Genomics Platform"/>
            <consortium name="The Broad Institute Genome Sequencing Center for Infectious Disease"/>
            <person name="Wu L."/>
            <person name="Ma J."/>
        </authorList>
    </citation>
    <scope>NUCLEOTIDE SEQUENCE [LARGE SCALE GENOMIC DNA]</scope>
    <source>
        <strain evidence="3">KCTC 42423</strain>
    </source>
</reference>
<dbReference type="Proteomes" id="UP001597459">
    <property type="component" value="Unassembled WGS sequence"/>
</dbReference>
<comment type="caution">
    <text evidence="2">The sequence shown here is derived from an EMBL/GenBank/DDBJ whole genome shotgun (WGS) entry which is preliminary data.</text>
</comment>
<dbReference type="InterPro" id="IPR015943">
    <property type="entry name" value="WD40/YVTN_repeat-like_dom_sf"/>
</dbReference>
<evidence type="ECO:0000313" key="2">
    <source>
        <dbReference type="EMBL" id="MFD2591763.1"/>
    </source>
</evidence>
<gene>
    <name evidence="2" type="ORF">ACFSTE_13065</name>
</gene>
<evidence type="ECO:0000313" key="3">
    <source>
        <dbReference type="Proteomes" id="UP001597459"/>
    </source>
</evidence>
<feature type="signal peptide" evidence="1">
    <location>
        <begin position="1"/>
        <end position="18"/>
    </location>
</feature>
<sequence length="355" mass="39586">MKKAVLFLMMGVCVLLLSCDTDIATSENQVIEGDQDQKKNDRSWYSGKEYFLVANRGSATVSVFNAKNTEFIKDITLPDPGAQPTYLAHSRRKSRIYVGDFINKKVVYYDSATFELEGEIDIEEGAFHMWLNDRVGQLWVNNIVSKTTSVIDLNTNTVIETLSLPVNEIPELTENAVQHDVTISPSGVAAYVTILDGADKSYVVMYSTRTMKYLKHEEVGGDAHLLPVGYKLYVPAQNENKLTVFSRFNLSKLGEVPFESTHGVANSRRFIFTTGIGVNKIGVLDRYTNKVVSEITTTYDIPHNLAVNRRGTILFLSHSGGTATKVVFYRIKRNGQLEEISAHDSGTNPFGVLSY</sequence>